<dbReference type="SUPFAM" id="SSF74650">
    <property type="entry name" value="Galactose mutarotase-like"/>
    <property type="match status" value="1"/>
</dbReference>
<dbReference type="SUPFAM" id="SSF51011">
    <property type="entry name" value="Glycosyl hydrolase domain"/>
    <property type="match status" value="1"/>
</dbReference>
<dbReference type="AlphaFoldDB" id="A0AA36DPZ3"/>
<dbReference type="GO" id="GO:0005783">
    <property type="term" value="C:endoplasmic reticulum"/>
    <property type="evidence" value="ECO:0007669"/>
    <property type="project" value="UniProtKB-SubCell"/>
</dbReference>
<feature type="chain" id="PRO_5041425244" description="Glucosidase II subunit alpha" evidence="11">
    <location>
        <begin position="18"/>
        <end position="907"/>
    </location>
</feature>
<comment type="pathway">
    <text evidence="2">Glycan metabolism; N-glycan metabolism.</text>
</comment>
<dbReference type="InterPro" id="IPR048395">
    <property type="entry name" value="Glyco_hydro_31_C"/>
</dbReference>
<dbReference type="InterPro" id="IPR000322">
    <property type="entry name" value="Glyco_hydro_31_TIM"/>
</dbReference>
<dbReference type="GO" id="GO:0006491">
    <property type="term" value="P:N-glycan processing"/>
    <property type="evidence" value="ECO:0007669"/>
    <property type="project" value="TreeGrafter"/>
</dbReference>
<gene>
    <name evidence="15" type="ORF">CYNAS_LOCUS2607</name>
</gene>
<sequence length="907" mass="103524">MMWLRVISLMALAGVLAVKRQDFKTCDQSAFCKRHRAISENTGYEVDPQSVKHSGSTLEATLHNSENKLSLRLYGLNDSSVRIQIDETEAAIRKRFVPTIALNGEPIQKPFSKVEIKSDSVHATTFDNKLKVVIVYKPFVVHVYNDANELVAQVNRDGKLKVEEYRNKEEGKDYPEGFWEESFKHFTDNKPFGSSSVGVDVSFVGFRSAYGLPEHADSFALKTTVGISDPYRLYNLDVFEYEVDNPMSLYVAIPYIVAHKENSTIGALWLNSAETWIDTSSSASVKGFFRSVIDKVMSSENVPHFDAHFMSETGLIDIFFFGGSSPRDLQRQLSKTTGVTPLPPLFSLAYHQCRWNYNDEQDVQQLNENFDVYDIPMDVIWLDIEHTDGKKYFTWEPHKFAHAEEMIDKVAARGRKMVTIIDPHIKKDDGYYVYKEAKDSGYFVKKSDGTTDFEGHCWPGASCYLDFLNPEVRNYWAKQFAFDKYVGSTPQLFTWNDMNEPSVFSGPEVTMDKNCLHHGGVEHREIHNMYGFLQHSSTFQGQLERTGGKDRPFVLTRSGFVGSQRTTAIWTGDNAAEWAHLAKAAPMLLSLSVSGVPFVGADVGGFFGNPDEQLLTRWYEAAAFQPFFRAHAHIDTKRREPWLFSKPTMEAIRQAIRRRYALLPYWYALFREHALTGIPPMRPIWFEFPKEQKFFDYEKAWMVGNALLVHPVVEKDTYSVNVDLPVGEDSDTRWYEWENGVERQSGSLYVDVPITHIAVFQQGGTIVPTWQRVRRASSLMIQDPLTLFVALDRNGYAKGSYYLDDGGTHAYKDNVFLYAEIEYKTESANEAVINGGPTPDSGKYETEAWIERIVVRGLERTPSSVSIIRSSDPTAKLEFSYDRDRRTLVIRKPLVSVTQSYKINLKF</sequence>
<evidence type="ECO:0000256" key="1">
    <source>
        <dbReference type="ARBA" id="ARBA00004240"/>
    </source>
</evidence>
<evidence type="ECO:0000259" key="14">
    <source>
        <dbReference type="Pfam" id="PF21365"/>
    </source>
</evidence>
<keyword evidence="5 10" id="KW-0378">Hydrolase</keyword>
<dbReference type="SUPFAM" id="SSF51445">
    <property type="entry name" value="(Trans)glycosidases"/>
    <property type="match status" value="1"/>
</dbReference>
<evidence type="ECO:0000256" key="2">
    <source>
        <dbReference type="ARBA" id="ARBA00004833"/>
    </source>
</evidence>
<dbReference type="Pfam" id="PF01055">
    <property type="entry name" value="Glyco_hydro_31_2nd"/>
    <property type="match status" value="1"/>
</dbReference>
<name>A0AA36DPZ3_CYLNA</name>
<dbReference type="GO" id="GO:0090599">
    <property type="term" value="F:alpha-glucosidase activity"/>
    <property type="evidence" value="ECO:0007669"/>
    <property type="project" value="UniProtKB-ARBA"/>
</dbReference>
<evidence type="ECO:0000259" key="13">
    <source>
        <dbReference type="Pfam" id="PF13802"/>
    </source>
</evidence>
<evidence type="ECO:0000256" key="8">
    <source>
        <dbReference type="ARBA" id="ARBA00023295"/>
    </source>
</evidence>
<evidence type="ECO:0000313" key="16">
    <source>
        <dbReference type="Proteomes" id="UP001176961"/>
    </source>
</evidence>
<evidence type="ECO:0000259" key="12">
    <source>
        <dbReference type="Pfam" id="PF01055"/>
    </source>
</evidence>
<dbReference type="InterPro" id="IPR011013">
    <property type="entry name" value="Gal_mutarotase_sf_dom"/>
</dbReference>
<evidence type="ECO:0000256" key="9">
    <source>
        <dbReference type="ARBA" id="ARBA00042895"/>
    </source>
</evidence>
<dbReference type="InterPro" id="IPR025887">
    <property type="entry name" value="Glyco_hydro_31_N_dom"/>
</dbReference>
<dbReference type="FunFam" id="3.20.20.80:FF:000039">
    <property type="entry name" value="Glucosidase, alpha neutral C"/>
    <property type="match status" value="1"/>
</dbReference>
<comment type="subcellular location">
    <subcellularLocation>
        <location evidence="1">Endoplasmic reticulum</location>
    </subcellularLocation>
</comment>
<dbReference type="Gene3D" id="3.20.20.80">
    <property type="entry name" value="Glycosidases"/>
    <property type="match status" value="1"/>
</dbReference>
<keyword evidence="8 10" id="KW-0326">Glycosidase</keyword>
<evidence type="ECO:0000256" key="3">
    <source>
        <dbReference type="ARBA" id="ARBA00007806"/>
    </source>
</evidence>
<feature type="signal peptide" evidence="11">
    <location>
        <begin position="1"/>
        <end position="17"/>
    </location>
</feature>
<dbReference type="InterPro" id="IPR013780">
    <property type="entry name" value="Glyco_hydro_b"/>
</dbReference>
<evidence type="ECO:0000256" key="6">
    <source>
        <dbReference type="ARBA" id="ARBA00022824"/>
    </source>
</evidence>
<evidence type="ECO:0000313" key="15">
    <source>
        <dbReference type="EMBL" id="CAJ0590624.1"/>
    </source>
</evidence>
<dbReference type="CDD" id="cd14752">
    <property type="entry name" value="GH31_N"/>
    <property type="match status" value="1"/>
</dbReference>
<keyword evidence="6" id="KW-0256">Endoplasmic reticulum</keyword>
<accession>A0AA36DPZ3</accession>
<dbReference type="Pfam" id="PF13802">
    <property type="entry name" value="Gal_mutarotas_2"/>
    <property type="match status" value="1"/>
</dbReference>
<evidence type="ECO:0000256" key="4">
    <source>
        <dbReference type="ARBA" id="ARBA00022729"/>
    </source>
</evidence>
<keyword evidence="16" id="KW-1185">Reference proteome</keyword>
<comment type="caution">
    <text evidence="15">The sequence shown here is derived from an EMBL/GenBank/DDBJ whole genome shotgun (WGS) entry which is preliminary data.</text>
</comment>
<keyword evidence="4 11" id="KW-0732">Signal</keyword>
<dbReference type="Gene3D" id="2.60.40.1180">
    <property type="entry name" value="Golgi alpha-mannosidase II"/>
    <property type="match status" value="2"/>
</dbReference>
<dbReference type="Proteomes" id="UP001176961">
    <property type="component" value="Unassembled WGS sequence"/>
</dbReference>
<dbReference type="EMBL" id="CATQJL010000001">
    <property type="protein sequence ID" value="CAJ0590624.1"/>
    <property type="molecule type" value="Genomic_DNA"/>
</dbReference>
<evidence type="ECO:0000256" key="5">
    <source>
        <dbReference type="ARBA" id="ARBA00022801"/>
    </source>
</evidence>
<feature type="domain" description="Glycoside hydrolase family 31 TIM barrel" evidence="12">
    <location>
        <begin position="340"/>
        <end position="669"/>
    </location>
</feature>
<dbReference type="GO" id="GO:0005975">
    <property type="term" value="P:carbohydrate metabolic process"/>
    <property type="evidence" value="ECO:0007669"/>
    <property type="project" value="InterPro"/>
</dbReference>
<evidence type="ECO:0000256" key="11">
    <source>
        <dbReference type="SAM" id="SignalP"/>
    </source>
</evidence>
<dbReference type="CDD" id="cd06603">
    <property type="entry name" value="GH31_GANC_GANAB_alpha"/>
    <property type="match status" value="1"/>
</dbReference>
<dbReference type="GO" id="GO:0030246">
    <property type="term" value="F:carbohydrate binding"/>
    <property type="evidence" value="ECO:0007669"/>
    <property type="project" value="InterPro"/>
</dbReference>
<dbReference type="InterPro" id="IPR017853">
    <property type="entry name" value="GH"/>
</dbReference>
<keyword evidence="7" id="KW-0325">Glycoprotein</keyword>
<evidence type="ECO:0000256" key="7">
    <source>
        <dbReference type="ARBA" id="ARBA00023180"/>
    </source>
</evidence>
<protein>
    <recommendedName>
        <fullName evidence="9">Glucosidase II subunit alpha</fullName>
    </recommendedName>
</protein>
<reference evidence="15" key="1">
    <citation type="submission" date="2023-07" db="EMBL/GenBank/DDBJ databases">
        <authorList>
            <consortium name="CYATHOMIX"/>
        </authorList>
    </citation>
    <scope>NUCLEOTIDE SEQUENCE</scope>
    <source>
        <strain evidence="15">N/A</strain>
    </source>
</reference>
<feature type="domain" description="Glycoside hydrolase family 31 N-terminal" evidence="13">
    <location>
        <begin position="71"/>
        <end position="278"/>
    </location>
</feature>
<comment type="similarity">
    <text evidence="3 10">Belongs to the glycosyl hydrolase 31 family.</text>
</comment>
<dbReference type="Pfam" id="PF21365">
    <property type="entry name" value="Glyco_hydro_31_3rd"/>
    <property type="match status" value="1"/>
</dbReference>
<dbReference type="PANTHER" id="PTHR22762:SF54">
    <property type="entry name" value="BCDNA.GH04962"/>
    <property type="match status" value="1"/>
</dbReference>
<proteinExistence type="inferred from homology"/>
<dbReference type="Gene3D" id="2.60.40.1760">
    <property type="entry name" value="glycosyl hydrolase (family 31)"/>
    <property type="match status" value="1"/>
</dbReference>
<organism evidence="15 16">
    <name type="scientific">Cylicocyclus nassatus</name>
    <name type="common">Nematode worm</name>
    <dbReference type="NCBI Taxonomy" id="53992"/>
    <lineage>
        <taxon>Eukaryota</taxon>
        <taxon>Metazoa</taxon>
        <taxon>Ecdysozoa</taxon>
        <taxon>Nematoda</taxon>
        <taxon>Chromadorea</taxon>
        <taxon>Rhabditida</taxon>
        <taxon>Rhabditina</taxon>
        <taxon>Rhabditomorpha</taxon>
        <taxon>Strongyloidea</taxon>
        <taxon>Strongylidae</taxon>
        <taxon>Cylicocyclus</taxon>
    </lineage>
</organism>
<dbReference type="PANTHER" id="PTHR22762">
    <property type="entry name" value="ALPHA-GLUCOSIDASE"/>
    <property type="match status" value="1"/>
</dbReference>
<feature type="domain" description="Glycosyl hydrolase family 31 C-terminal" evidence="14">
    <location>
        <begin position="677"/>
        <end position="767"/>
    </location>
</feature>
<evidence type="ECO:0000256" key="10">
    <source>
        <dbReference type="RuleBase" id="RU361185"/>
    </source>
</evidence>